<sequence length="117" mass="13201">MFCHEFGNCIILYDSIGILRMLTDDYVTKSDVSVDTSKLQTRNPTTNTNQQDDLNRMITAQHIFSHSRGGSVALLPSRESSYNDVELSDTAQNIRIVIVFRGILSCRVAMYFVQHGP</sequence>
<proteinExistence type="predicted"/>
<evidence type="ECO:0000313" key="2">
    <source>
        <dbReference type="Proteomes" id="UP001160390"/>
    </source>
</evidence>
<comment type="caution">
    <text evidence="1">The sequence shown here is derived from an EMBL/GenBank/DDBJ whole genome shotgun (WGS) entry which is preliminary data.</text>
</comment>
<protein>
    <submittedName>
        <fullName evidence="1">Uncharacterized protein</fullName>
    </submittedName>
</protein>
<organism evidence="1 2">
    <name type="scientific">Clonostachys chloroleuca</name>
    <dbReference type="NCBI Taxonomy" id="1926264"/>
    <lineage>
        <taxon>Eukaryota</taxon>
        <taxon>Fungi</taxon>
        <taxon>Dikarya</taxon>
        <taxon>Ascomycota</taxon>
        <taxon>Pezizomycotina</taxon>
        <taxon>Sordariomycetes</taxon>
        <taxon>Hypocreomycetidae</taxon>
        <taxon>Hypocreales</taxon>
        <taxon>Bionectriaceae</taxon>
        <taxon>Clonostachys</taxon>
    </lineage>
</organism>
<dbReference type="EMBL" id="CABFNP030000976">
    <property type="protein sequence ID" value="CAI6089263.1"/>
    <property type="molecule type" value="Genomic_DNA"/>
</dbReference>
<gene>
    <name evidence="1" type="ORF">CCHLO57077_00019260</name>
</gene>
<evidence type="ECO:0000313" key="1">
    <source>
        <dbReference type="EMBL" id="CAI6089263.1"/>
    </source>
</evidence>
<name>A0AA35M2H8_9HYPO</name>
<dbReference type="AlphaFoldDB" id="A0AA35M2H8"/>
<accession>A0AA35M2H8</accession>
<keyword evidence="2" id="KW-1185">Reference proteome</keyword>
<reference evidence="1" key="1">
    <citation type="submission" date="2023-01" db="EMBL/GenBank/DDBJ databases">
        <authorList>
            <person name="Piombo E."/>
        </authorList>
    </citation>
    <scope>NUCLEOTIDE SEQUENCE</scope>
</reference>
<dbReference type="Proteomes" id="UP001160390">
    <property type="component" value="Unassembled WGS sequence"/>
</dbReference>